<dbReference type="GeneID" id="87922017"/>
<dbReference type="Proteomes" id="UP001273209">
    <property type="component" value="Unassembled WGS sequence"/>
</dbReference>
<comment type="caution">
    <text evidence="3">The sequence shown here is derived from an EMBL/GenBank/DDBJ whole genome shotgun (WGS) entry which is preliminary data.</text>
</comment>
<dbReference type="GO" id="GO:0006897">
    <property type="term" value="P:endocytosis"/>
    <property type="evidence" value="ECO:0007669"/>
    <property type="project" value="TreeGrafter"/>
</dbReference>
<keyword evidence="4" id="KW-1185">Reference proteome</keyword>
<feature type="compositionally biased region" description="Low complexity" evidence="1">
    <location>
        <begin position="397"/>
        <end position="412"/>
    </location>
</feature>
<accession>A0AAE1IBU4</accession>
<dbReference type="RefSeq" id="XP_062753701.1">
    <property type="nucleotide sequence ID" value="XM_062902112.1"/>
</dbReference>
<sequence>MADYEETVPSPLSPFSPEEEDGLWSELDKCVSEHCDSHESIDDALRSWLNLTTKLRLQQPTSQDEVVLCSQILLKSDIFLRNKEYVRKQLIYSLLQEDESGPLHAIVCMLLLDGHQDEATFPHMIQEACFPRLLELISSRDSDDDPRLHRFLLQLMYEMSRVERLAPEDLALVDDDFIHLLFRLIEGVSNDVNDPYHYPTIRVLLVLNEQYMLASTDTVTKPGSTPEPLTNRIVKCLSLHGPQYRTFGENIILLLNRETETSLQLLILKLLYLLFTTKATYEYFYTNDLRVLLDVFIRNLMDLPDERMSLRHTYLRIMYPLLAHTQMNQPPHYKKEEILRVINILKGSHNAHFAPADPTTLRLVDRIARVKWLEADDDADSEASGQAEVARKLLGMSVSPRDSSSSVSVSDVAEVTEKPGVHTPSRKNDSKVGMEHSERYVEMEDDAGKTKKPLPAVPKHKHGIPFKHTATTTVHISKVATKRTPPKAPPPRRHGKVRMAETASDESLSGAIH</sequence>
<dbReference type="EMBL" id="JAWRVG010000032">
    <property type="protein sequence ID" value="KAK4068444.1"/>
    <property type="molecule type" value="Genomic_DNA"/>
</dbReference>
<feature type="compositionally biased region" description="Basic and acidic residues" evidence="1">
    <location>
        <begin position="415"/>
        <end position="434"/>
    </location>
</feature>
<organism evidence="3 4">
    <name type="scientific">Trichoderma aggressivum f. europaeum</name>
    <dbReference type="NCBI Taxonomy" id="173218"/>
    <lineage>
        <taxon>Eukaryota</taxon>
        <taxon>Fungi</taxon>
        <taxon>Dikarya</taxon>
        <taxon>Ascomycota</taxon>
        <taxon>Pezizomycotina</taxon>
        <taxon>Sordariomycetes</taxon>
        <taxon>Hypocreomycetidae</taxon>
        <taxon>Hypocreales</taxon>
        <taxon>Hypocreaceae</taxon>
        <taxon>Trichoderma</taxon>
    </lineage>
</organism>
<dbReference type="PANTHER" id="PTHR13357:SF1">
    <property type="entry name" value="NCK-INTERACTING PROTEIN WITH SH3 DOMAIN"/>
    <property type="match status" value="1"/>
</dbReference>
<protein>
    <recommendedName>
        <fullName evidence="2">SPIN90/Ldb17 leucine-rich domain-containing protein</fullName>
    </recommendedName>
</protein>
<feature type="region of interest" description="Disordered" evidence="1">
    <location>
        <begin position="476"/>
        <end position="513"/>
    </location>
</feature>
<dbReference type="Pfam" id="PF09431">
    <property type="entry name" value="SPIN90_LRD"/>
    <property type="match status" value="1"/>
</dbReference>
<name>A0AAE1IBU4_9HYPO</name>
<evidence type="ECO:0000256" key="1">
    <source>
        <dbReference type="SAM" id="MobiDB-lite"/>
    </source>
</evidence>
<dbReference type="PANTHER" id="PTHR13357">
    <property type="entry name" value="SH3 ADAPTER PROTEIN SPIN90 NCK INTERACTING PROTEIN WITH SH3 DOMAIN"/>
    <property type="match status" value="1"/>
</dbReference>
<feature type="region of interest" description="Disordered" evidence="1">
    <location>
        <begin position="395"/>
        <end position="434"/>
    </location>
</feature>
<reference evidence="3" key="1">
    <citation type="submission" date="2023-11" db="EMBL/GenBank/DDBJ databases">
        <title>The genome sequences of three competitors of mushroom-forming fungi.</title>
        <authorList>
            <person name="Beijen E."/>
            <person name="Ohm R.A."/>
        </authorList>
    </citation>
    <scope>NUCLEOTIDE SEQUENCE</scope>
    <source>
        <strain evidence="3">CBS 100526</strain>
    </source>
</reference>
<dbReference type="GO" id="GO:0051666">
    <property type="term" value="P:actin cortical patch localization"/>
    <property type="evidence" value="ECO:0007669"/>
    <property type="project" value="TreeGrafter"/>
</dbReference>
<feature type="region of interest" description="Disordered" evidence="1">
    <location>
        <begin position="1"/>
        <end position="20"/>
    </location>
</feature>
<dbReference type="InterPro" id="IPR018556">
    <property type="entry name" value="SPIN90/Ldb17_LRD"/>
</dbReference>
<dbReference type="GO" id="GO:0030479">
    <property type="term" value="C:actin cortical patch"/>
    <property type="evidence" value="ECO:0007669"/>
    <property type="project" value="TreeGrafter"/>
</dbReference>
<evidence type="ECO:0000313" key="3">
    <source>
        <dbReference type="EMBL" id="KAK4068444.1"/>
    </source>
</evidence>
<feature type="region of interest" description="Disordered" evidence="1">
    <location>
        <begin position="444"/>
        <end position="463"/>
    </location>
</feature>
<feature type="compositionally biased region" description="Basic residues" evidence="1">
    <location>
        <begin position="480"/>
        <end position="497"/>
    </location>
</feature>
<dbReference type="AlphaFoldDB" id="A0AAE1IBU4"/>
<feature type="domain" description="SPIN90/Ldb17 leucine-rich" evidence="2">
    <location>
        <begin position="194"/>
        <end position="338"/>
    </location>
</feature>
<dbReference type="GO" id="GO:0000147">
    <property type="term" value="P:actin cortical patch assembly"/>
    <property type="evidence" value="ECO:0007669"/>
    <property type="project" value="TreeGrafter"/>
</dbReference>
<gene>
    <name evidence="3" type="ORF">Triagg1_7383</name>
</gene>
<evidence type="ECO:0000313" key="4">
    <source>
        <dbReference type="Proteomes" id="UP001273209"/>
    </source>
</evidence>
<dbReference type="GO" id="GO:0071933">
    <property type="term" value="F:Arp2/3 complex binding"/>
    <property type="evidence" value="ECO:0007669"/>
    <property type="project" value="TreeGrafter"/>
</dbReference>
<proteinExistence type="predicted"/>
<dbReference type="InterPro" id="IPR030125">
    <property type="entry name" value="SPIN90/Ldb17"/>
</dbReference>
<evidence type="ECO:0000259" key="2">
    <source>
        <dbReference type="Pfam" id="PF09431"/>
    </source>
</evidence>